<comment type="caution">
    <text evidence="3">The sequence shown here is derived from an EMBL/GenBank/DDBJ whole genome shotgun (WGS) entry which is preliminary data.</text>
</comment>
<feature type="domain" description="Inner membrane component" evidence="2">
    <location>
        <begin position="4"/>
        <end position="54"/>
    </location>
</feature>
<keyword evidence="1" id="KW-0997">Cell inner membrane</keyword>
<dbReference type="PANTHER" id="PTHR42903:SF1">
    <property type="entry name" value="INNER MEMBRANE PROTEIN YCCF"/>
    <property type="match status" value="1"/>
</dbReference>
<dbReference type="NCBIfam" id="NF008740">
    <property type="entry name" value="PRK11770.1-2"/>
    <property type="match status" value="1"/>
</dbReference>
<feature type="transmembrane region" description="Helical" evidence="1">
    <location>
        <begin position="79"/>
        <end position="111"/>
    </location>
</feature>
<dbReference type="Proteomes" id="UP000229730">
    <property type="component" value="Unassembled WGS sequence"/>
</dbReference>
<dbReference type="NCBIfam" id="NF008741">
    <property type="entry name" value="PRK11770.1-3"/>
    <property type="match status" value="1"/>
</dbReference>
<dbReference type="NCBIfam" id="NF008742">
    <property type="entry name" value="PRK11770.1-4"/>
    <property type="match status" value="1"/>
</dbReference>
<reference evidence="3 4" key="1">
    <citation type="submission" date="2017-10" db="EMBL/GenBank/DDBJ databases">
        <title>Frigbacter circumglobatus gen. nov. sp. nov., isolated from sediment cultured in situ.</title>
        <authorList>
            <person name="Zhao Z."/>
        </authorList>
    </citation>
    <scope>NUCLEOTIDE SEQUENCE [LARGE SCALE GENOMIC DNA]</scope>
    <source>
        <strain evidence="3 4">ZYL</strain>
    </source>
</reference>
<comment type="subcellular location">
    <subcellularLocation>
        <location evidence="1">Cell inner membrane</location>
        <topology evidence="1">Multi-pass membrane protein</topology>
    </subcellularLocation>
</comment>
<dbReference type="InterPro" id="IPR005185">
    <property type="entry name" value="YccF"/>
</dbReference>
<protein>
    <recommendedName>
        <fullName evidence="1">Inner membrane protein YccF</fullName>
    </recommendedName>
</protein>
<dbReference type="PANTHER" id="PTHR42903">
    <property type="entry name" value="INNER MEMBRANE PROTEIN YCCF"/>
    <property type="match status" value="1"/>
</dbReference>
<name>A0A2G4YU10_9PROT</name>
<dbReference type="InParanoid" id="A0A2G4YU10"/>
<evidence type="ECO:0000259" key="2">
    <source>
        <dbReference type="Pfam" id="PF03733"/>
    </source>
</evidence>
<dbReference type="Pfam" id="PF03733">
    <property type="entry name" value="YccF"/>
    <property type="match status" value="2"/>
</dbReference>
<dbReference type="EMBL" id="PDEM01000009">
    <property type="protein sequence ID" value="PHZ85818.1"/>
    <property type="molecule type" value="Genomic_DNA"/>
</dbReference>
<feature type="transmembrane region" description="Helical" evidence="1">
    <location>
        <begin position="7"/>
        <end position="40"/>
    </location>
</feature>
<dbReference type="FunCoup" id="A0A2G4YU10">
    <property type="interactions" value="9"/>
</dbReference>
<accession>A0A2G4YU10</accession>
<dbReference type="GO" id="GO:0005886">
    <property type="term" value="C:plasma membrane"/>
    <property type="evidence" value="ECO:0007669"/>
    <property type="project" value="UniProtKB-SubCell"/>
</dbReference>
<sequence>MSLILNILWLIFGGFCMAVGWLLVGLIMAVSIVGLPWFVAAMNMAHLSLLPFGREVVNREVLSGQPDIGTGPLGVIGNIIWFLFGGIWLALGHLFWAVALAVTIIGIPFAFQHLKLAGLALAPIGKVVINRDHIPAARY</sequence>
<dbReference type="AlphaFoldDB" id="A0A2G4YU10"/>
<feature type="domain" description="Inner membrane component" evidence="2">
    <location>
        <begin position="76"/>
        <end position="126"/>
    </location>
</feature>
<dbReference type="InterPro" id="IPR031308">
    <property type="entry name" value="UCP028777"/>
</dbReference>
<evidence type="ECO:0000313" key="4">
    <source>
        <dbReference type="Proteomes" id="UP000229730"/>
    </source>
</evidence>
<keyword evidence="1" id="KW-0472">Membrane</keyword>
<keyword evidence="1" id="KW-0812">Transmembrane</keyword>
<keyword evidence="1" id="KW-1133">Transmembrane helix</keyword>
<dbReference type="PIRSF" id="PIRSF028777">
    <property type="entry name" value="UCP028777"/>
    <property type="match status" value="1"/>
</dbReference>
<gene>
    <name evidence="3" type="ORF">CRD36_03825</name>
</gene>
<organism evidence="3 4">
    <name type="scientific">Paremcibacter congregatus</name>
    <dbReference type="NCBI Taxonomy" id="2043170"/>
    <lineage>
        <taxon>Bacteria</taxon>
        <taxon>Pseudomonadati</taxon>
        <taxon>Pseudomonadota</taxon>
        <taxon>Alphaproteobacteria</taxon>
        <taxon>Emcibacterales</taxon>
        <taxon>Emcibacteraceae</taxon>
        <taxon>Paremcibacter</taxon>
    </lineage>
</organism>
<keyword evidence="1" id="KW-1003">Cell membrane</keyword>
<evidence type="ECO:0000256" key="1">
    <source>
        <dbReference type="PIRNR" id="PIRNR028777"/>
    </source>
</evidence>
<dbReference type="OrthoDB" id="3238663at2"/>
<proteinExistence type="predicted"/>
<dbReference type="RefSeq" id="WP_099471403.1">
    <property type="nucleotide sequence ID" value="NZ_CAXBMK010000004.1"/>
</dbReference>
<dbReference type="InterPro" id="IPR052937">
    <property type="entry name" value="Inner_membrane_protein"/>
</dbReference>
<evidence type="ECO:0000313" key="3">
    <source>
        <dbReference type="EMBL" id="PHZ85818.1"/>
    </source>
</evidence>
<keyword evidence="4" id="KW-1185">Reference proteome</keyword>